<dbReference type="PANTHER" id="PTHR44196:SF1">
    <property type="entry name" value="DEHYDROGENASE_REDUCTASE SDR FAMILY MEMBER 7B"/>
    <property type="match status" value="1"/>
</dbReference>
<proteinExistence type="inferred from homology"/>
<keyword evidence="3" id="KW-0472">Membrane</keyword>
<evidence type="ECO:0000256" key="3">
    <source>
        <dbReference type="SAM" id="Phobius"/>
    </source>
</evidence>
<keyword evidence="3" id="KW-1133">Transmembrane helix</keyword>
<dbReference type="PROSITE" id="PS00061">
    <property type="entry name" value="ADH_SHORT"/>
    <property type="match status" value="1"/>
</dbReference>
<dbReference type="AlphaFoldDB" id="A0A9D6V4X7"/>
<dbReference type="InterPro" id="IPR020904">
    <property type="entry name" value="Sc_DH/Rdtase_CS"/>
</dbReference>
<dbReference type="PANTHER" id="PTHR44196">
    <property type="entry name" value="DEHYDROGENASE/REDUCTASE SDR FAMILY MEMBER 7B"/>
    <property type="match status" value="1"/>
</dbReference>
<protein>
    <submittedName>
        <fullName evidence="4">SDR family NAD(P)-dependent oxidoreductase</fullName>
    </submittedName>
</protein>
<feature type="transmembrane region" description="Helical" evidence="3">
    <location>
        <begin position="225"/>
        <end position="245"/>
    </location>
</feature>
<dbReference type="GO" id="GO:0016491">
    <property type="term" value="F:oxidoreductase activity"/>
    <property type="evidence" value="ECO:0007669"/>
    <property type="project" value="UniProtKB-KW"/>
</dbReference>
<dbReference type="InterPro" id="IPR036291">
    <property type="entry name" value="NAD(P)-bd_dom_sf"/>
</dbReference>
<dbReference type="GO" id="GO:0016020">
    <property type="term" value="C:membrane"/>
    <property type="evidence" value="ECO:0007669"/>
    <property type="project" value="TreeGrafter"/>
</dbReference>
<evidence type="ECO:0000313" key="4">
    <source>
        <dbReference type="EMBL" id="MBI5250046.1"/>
    </source>
</evidence>
<dbReference type="PRINTS" id="PR00081">
    <property type="entry name" value="GDHRDH"/>
</dbReference>
<dbReference type="Gene3D" id="3.40.50.720">
    <property type="entry name" value="NAD(P)-binding Rossmann-like Domain"/>
    <property type="match status" value="1"/>
</dbReference>
<evidence type="ECO:0000313" key="5">
    <source>
        <dbReference type="Proteomes" id="UP000807825"/>
    </source>
</evidence>
<name>A0A9D6V4X7_9BACT</name>
<dbReference type="Pfam" id="PF00106">
    <property type="entry name" value="adh_short"/>
    <property type="match status" value="1"/>
</dbReference>
<keyword evidence="2" id="KW-0560">Oxidoreductase</keyword>
<gene>
    <name evidence="4" type="ORF">HY912_11175</name>
</gene>
<dbReference type="InterPro" id="IPR002347">
    <property type="entry name" value="SDR_fam"/>
</dbReference>
<comment type="similarity">
    <text evidence="1">Belongs to the short-chain dehydrogenases/reductases (SDR) family.</text>
</comment>
<dbReference type="EMBL" id="JACRDE010000300">
    <property type="protein sequence ID" value="MBI5250046.1"/>
    <property type="molecule type" value="Genomic_DNA"/>
</dbReference>
<keyword evidence="3" id="KW-0812">Transmembrane</keyword>
<sequence length="249" mass="26939">MVDPKSVLITGASGGIGSALAKAYAKPDRHLFLGDVDSDKLARVCDICNELGAVSHGHEVDVTNREAMENWIAEADGTAALDLVIANAGISHGNLRREETEEQIRAVFAVNLEGTLNTVLPALPMFRTRKRGQIAIMGSMAGVRGFPHAPSYCASKAAIRVFGQGLRARVRREGVSVCVIIPAFVQTPMTEANAYGMPWRLGADEAARIIKHKLLQDKGEFVFPYQYAFAAWLASAIPSSIMSFLTRLK</sequence>
<reference evidence="4" key="1">
    <citation type="submission" date="2020-07" db="EMBL/GenBank/DDBJ databases">
        <title>Huge and variable diversity of episymbiotic CPR bacteria and DPANN archaea in groundwater ecosystems.</title>
        <authorList>
            <person name="He C.Y."/>
            <person name="Keren R."/>
            <person name="Whittaker M."/>
            <person name="Farag I.F."/>
            <person name="Doudna J."/>
            <person name="Cate J.H.D."/>
            <person name="Banfield J.F."/>
        </authorList>
    </citation>
    <scope>NUCLEOTIDE SEQUENCE</scope>
    <source>
        <strain evidence="4">NC_groundwater_1664_Pr3_B-0.1um_52_9</strain>
    </source>
</reference>
<comment type="caution">
    <text evidence="4">The sequence shown here is derived from an EMBL/GenBank/DDBJ whole genome shotgun (WGS) entry which is preliminary data.</text>
</comment>
<evidence type="ECO:0000256" key="2">
    <source>
        <dbReference type="ARBA" id="ARBA00023002"/>
    </source>
</evidence>
<accession>A0A9D6V4X7</accession>
<dbReference type="Proteomes" id="UP000807825">
    <property type="component" value="Unassembled WGS sequence"/>
</dbReference>
<dbReference type="SUPFAM" id="SSF51735">
    <property type="entry name" value="NAD(P)-binding Rossmann-fold domains"/>
    <property type="match status" value="1"/>
</dbReference>
<evidence type="ECO:0000256" key="1">
    <source>
        <dbReference type="ARBA" id="ARBA00006484"/>
    </source>
</evidence>
<organism evidence="4 5">
    <name type="scientific">Desulfomonile tiedjei</name>
    <dbReference type="NCBI Taxonomy" id="2358"/>
    <lineage>
        <taxon>Bacteria</taxon>
        <taxon>Pseudomonadati</taxon>
        <taxon>Thermodesulfobacteriota</taxon>
        <taxon>Desulfomonilia</taxon>
        <taxon>Desulfomonilales</taxon>
        <taxon>Desulfomonilaceae</taxon>
        <taxon>Desulfomonile</taxon>
    </lineage>
</organism>